<comment type="caution">
    <text evidence="1">The sequence shown here is derived from an EMBL/GenBank/DDBJ whole genome shotgun (WGS) entry which is preliminary data.</text>
</comment>
<gene>
    <name evidence="1" type="ORF">DERP_010190</name>
</gene>
<name>A0ABQ8J708_DERPT</name>
<proteinExistence type="predicted"/>
<keyword evidence="2" id="KW-1185">Reference proteome</keyword>
<organism evidence="1 2">
    <name type="scientific">Dermatophagoides pteronyssinus</name>
    <name type="common">European house dust mite</name>
    <dbReference type="NCBI Taxonomy" id="6956"/>
    <lineage>
        <taxon>Eukaryota</taxon>
        <taxon>Metazoa</taxon>
        <taxon>Ecdysozoa</taxon>
        <taxon>Arthropoda</taxon>
        <taxon>Chelicerata</taxon>
        <taxon>Arachnida</taxon>
        <taxon>Acari</taxon>
        <taxon>Acariformes</taxon>
        <taxon>Sarcoptiformes</taxon>
        <taxon>Astigmata</taxon>
        <taxon>Psoroptidia</taxon>
        <taxon>Analgoidea</taxon>
        <taxon>Pyroglyphidae</taxon>
        <taxon>Dermatophagoidinae</taxon>
        <taxon>Dermatophagoides</taxon>
    </lineage>
</organism>
<evidence type="ECO:0000313" key="2">
    <source>
        <dbReference type="Proteomes" id="UP000887458"/>
    </source>
</evidence>
<evidence type="ECO:0000313" key="1">
    <source>
        <dbReference type="EMBL" id="KAH9418323.1"/>
    </source>
</evidence>
<accession>A0ABQ8J708</accession>
<reference evidence="1 2" key="2">
    <citation type="journal article" date="2022" name="Mol. Biol. Evol.">
        <title>Comparative Genomics Reveals Insights into the Divergent Evolution of Astigmatic Mites and Household Pest Adaptations.</title>
        <authorList>
            <person name="Xiong Q."/>
            <person name="Wan A.T."/>
            <person name="Liu X."/>
            <person name="Fung C.S."/>
            <person name="Xiao X."/>
            <person name="Malainual N."/>
            <person name="Hou J."/>
            <person name="Wang L."/>
            <person name="Wang M."/>
            <person name="Yang K.Y."/>
            <person name="Cui Y."/>
            <person name="Leung E.L."/>
            <person name="Nong W."/>
            <person name="Shin S.K."/>
            <person name="Au S.W."/>
            <person name="Jeong K.Y."/>
            <person name="Chew F.T."/>
            <person name="Hui J.H."/>
            <person name="Leung T.F."/>
            <person name="Tungtrongchitr A."/>
            <person name="Zhong N."/>
            <person name="Liu Z."/>
            <person name="Tsui S.K."/>
        </authorList>
    </citation>
    <scope>NUCLEOTIDE SEQUENCE [LARGE SCALE GENOMIC DNA]</scope>
    <source>
        <strain evidence="1">Derp</strain>
    </source>
</reference>
<dbReference type="Proteomes" id="UP000887458">
    <property type="component" value="Unassembled WGS sequence"/>
</dbReference>
<reference evidence="1 2" key="1">
    <citation type="journal article" date="2018" name="J. Allergy Clin. Immunol.">
        <title>High-quality assembly of Dermatophagoides pteronyssinus genome and transcriptome reveals a wide range of novel allergens.</title>
        <authorList>
            <person name="Liu X.Y."/>
            <person name="Yang K.Y."/>
            <person name="Wang M.Q."/>
            <person name="Kwok J.S."/>
            <person name="Zeng X."/>
            <person name="Yang Z."/>
            <person name="Xiao X.J."/>
            <person name="Lau C.P."/>
            <person name="Li Y."/>
            <person name="Huang Z.M."/>
            <person name="Ba J.G."/>
            <person name="Yim A.K."/>
            <person name="Ouyang C.Y."/>
            <person name="Ngai S.M."/>
            <person name="Chan T.F."/>
            <person name="Leung E.L."/>
            <person name="Liu L."/>
            <person name="Liu Z.G."/>
            <person name="Tsui S.K."/>
        </authorList>
    </citation>
    <scope>NUCLEOTIDE SEQUENCE [LARGE SCALE GENOMIC DNA]</scope>
    <source>
        <strain evidence="1">Derp</strain>
    </source>
</reference>
<sequence length="61" mass="6669">MKNPPGLKTSGRTSSSSLLISGFFFADGQQWQSLFDPPPSIANSDGQTKIKVVELFKIHCK</sequence>
<dbReference type="EMBL" id="NJHN03000064">
    <property type="protein sequence ID" value="KAH9418323.1"/>
    <property type="molecule type" value="Genomic_DNA"/>
</dbReference>
<protein>
    <submittedName>
        <fullName evidence="1">Uncharacterized protein</fullName>
    </submittedName>
</protein>